<keyword evidence="2" id="KW-1185">Reference proteome</keyword>
<dbReference type="EMBL" id="CP012808">
    <property type="protein sequence ID" value="ALH94960.1"/>
    <property type="molecule type" value="Genomic_DNA"/>
</dbReference>
<evidence type="ECO:0000313" key="2">
    <source>
        <dbReference type="Proteomes" id="UP000064939"/>
    </source>
</evidence>
<dbReference type="STRING" id="1324350.AOY20_05085"/>
<organism evidence="1 2">
    <name type="scientific">Acinetobacter equi</name>
    <dbReference type="NCBI Taxonomy" id="1324350"/>
    <lineage>
        <taxon>Bacteria</taxon>
        <taxon>Pseudomonadati</taxon>
        <taxon>Pseudomonadota</taxon>
        <taxon>Gammaproteobacteria</taxon>
        <taxon>Moraxellales</taxon>
        <taxon>Moraxellaceae</taxon>
        <taxon>Acinetobacter</taxon>
    </lineage>
</organism>
<dbReference type="AlphaFoldDB" id="A0A0N9W067"/>
<gene>
    <name evidence="1" type="ORF">AOY20_05085</name>
</gene>
<dbReference type="KEGG" id="aei:AOY20_05085"/>
<accession>A0A0N9W067</accession>
<proteinExistence type="predicted"/>
<dbReference type="Proteomes" id="UP000064939">
    <property type="component" value="Chromosome"/>
</dbReference>
<evidence type="ECO:0000313" key="1">
    <source>
        <dbReference type="EMBL" id="ALH94960.1"/>
    </source>
</evidence>
<sequence>MFKAYYNKVANCIKAETIIKPTKHIIMIYIQATAVSQDRATLGSPNLLLEIFPLAKNRYKPKKKLINGINRRSDNQPVKFKSCKRLIVKIIRK</sequence>
<protein>
    <submittedName>
        <fullName evidence="1">Uncharacterized protein</fullName>
    </submittedName>
</protein>
<name>A0A0N9W067_9GAMM</name>
<reference evidence="1 2" key="1">
    <citation type="journal article" date="2015" name="Int. J. Syst. Evol. Microbiol.">
        <title>Acinetobacter equi sp. nov. isolated from horse faeces.</title>
        <authorList>
            <person name="Poppel M.T."/>
            <person name="Skiebe E."/>
            <person name="Laue M."/>
            <person name="Bergmann H."/>
            <person name="Ebersberger I."/>
            <person name="Garn T."/>
            <person name="Fruth A."/>
            <person name="Baumgardt S."/>
            <person name="Busse H.J."/>
            <person name="Wilharm G."/>
        </authorList>
    </citation>
    <scope>NUCLEOTIDE SEQUENCE [LARGE SCALE GENOMIC DNA]</scope>
    <source>
        <strain evidence="1 2">114</strain>
    </source>
</reference>